<dbReference type="InterPro" id="IPR050863">
    <property type="entry name" value="CenT-Element_Derived"/>
</dbReference>
<dbReference type="AlphaFoldDB" id="A0A2G8RMV1"/>
<name>A0A2G8RMV1_9APHY</name>
<evidence type="ECO:0000256" key="1">
    <source>
        <dbReference type="ARBA" id="ARBA00023125"/>
    </source>
</evidence>
<dbReference type="Proteomes" id="UP000230002">
    <property type="component" value="Unassembled WGS sequence"/>
</dbReference>
<dbReference type="InterPro" id="IPR006600">
    <property type="entry name" value="HTH_CenpB_DNA-bd_dom"/>
</dbReference>
<feature type="compositionally biased region" description="Polar residues" evidence="2">
    <location>
        <begin position="97"/>
        <end position="112"/>
    </location>
</feature>
<dbReference type="GO" id="GO:0005634">
    <property type="term" value="C:nucleus"/>
    <property type="evidence" value="ECO:0007669"/>
    <property type="project" value="TreeGrafter"/>
</dbReference>
<dbReference type="EMBL" id="AYKW01000069">
    <property type="protein sequence ID" value="PIL22847.1"/>
    <property type="molecule type" value="Genomic_DNA"/>
</dbReference>
<feature type="compositionally biased region" description="Low complexity" evidence="2">
    <location>
        <begin position="215"/>
        <end position="233"/>
    </location>
</feature>
<protein>
    <submittedName>
        <fullName evidence="4">Centromere protein B</fullName>
    </submittedName>
</protein>
<dbReference type="InterPro" id="IPR009057">
    <property type="entry name" value="Homeodomain-like_sf"/>
</dbReference>
<evidence type="ECO:0000313" key="4">
    <source>
        <dbReference type="EMBL" id="PIL22847.1"/>
    </source>
</evidence>
<feature type="region of interest" description="Disordered" evidence="2">
    <location>
        <begin position="149"/>
        <end position="233"/>
    </location>
</feature>
<proteinExistence type="predicted"/>
<keyword evidence="1" id="KW-0238">DNA-binding</keyword>
<reference evidence="4 5" key="1">
    <citation type="journal article" date="2015" name="Sci. Rep.">
        <title>Chromosome-level genome map provides insights into diverse defense mechanisms in the medicinal fungus Ganoderma sinense.</title>
        <authorList>
            <person name="Zhu Y."/>
            <person name="Xu J."/>
            <person name="Sun C."/>
            <person name="Zhou S."/>
            <person name="Xu H."/>
            <person name="Nelson D.R."/>
            <person name="Qian J."/>
            <person name="Song J."/>
            <person name="Luo H."/>
            <person name="Xiang L."/>
            <person name="Li Y."/>
            <person name="Xu Z."/>
            <person name="Ji A."/>
            <person name="Wang L."/>
            <person name="Lu S."/>
            <person name="Hayward A."/>
            <person name="Sun W."/>
            <person name="Li X."/>
            <person name="Schwartz D.C."/>
            <person name="Wang Y."/>
            <person name="Chen S."/>
        </authorList>
    </citation>
    <scope>NUCLEOTIDE SEQUENCE [LARGE SCALE GENOMIC DNA]</scope>
    <source>
        <strain evidence="4 5">ZZ0214-1</strain>
    </source>
</reference>
<accession>A0A2G8RMV1</accession>
<dbReference type="PROSITE" id="PS51253">
    <property type="entry name" value="HTH_CENPB"/>
    <property type="match status" value="1"/>
</dbReference>
<sequence length="631" mass="68825">MDTAQQYSSLVYHLQPHVSHLPPHAISNSAPRQALHHDMPWPASQHSALAVSTSAPSVHVQMPLTMSQAQNHVDYASSSAQQHSYLSHHIPNPSAAALSSPTAVDPGSSSHTLGFDSQVEGSIGPDRGLARRRFRMHERVHSQGELPDYASLSQSYGHPQPPPHFSPQEGSRPHSPAAHVAYQLSDQTQSSMSNADAYNQQPRNDWGRIFPQTQSRSASGSAASASSNPRSASPALSVASALTSVSSASNSQLFTVESPVRKVPSLGTRRDRKKRLYNIDRYKICIAAQDNPGMKQEDIASLFGVERSTVSKILKQKARWLSVSPNEKVLVAKLRPSKFPMLEGRLEDWVKNASKAGKVLTDQLLRKKAREFGDAMGFTQDKFKASSGWLENFKHRHGIRRGVWYGNGTLDQKYRAYASDFVPDVPEPIIPFPGTPPPIKEDRGYNDPIDTDDEGDAQALAAAEDENIPPTSVQGMHSSLGLIPDPWAKPIEPESTRADQAIVHSFGSSSPTHLAYPSSYDGTSTVGAEPMSMDMQAGSATDEAHGNEVALMPYPPGLEMVPTIELMDDREAELCLQKLLVYLKAKQGELDVEPEIWASMFSIQKKIFARVTGGPYTQAPLQLSLPRSAAS</sequence>
<dbReference type="SMART" id="SM00674">
    <property type="entry name" value="CENPB"/>
    <property type="match status" value="1"/>
</dbReference>
<evidence type="ECO:0000259" key="3">
    <source>
        <dbReference type="PROSITE" id="PS51253"/>
    </source>
</evidence>
<dbReference type="PANTHER" id="PTHR19303">
    <property type="entry name" value="TRANSPOSON"/>
    <property type="match status" value="1"/>
</dbReference>
<keyword evidence="5" id="KW-1185">Reference proteome</keyword>
<dbReference type="OrthoDB" id="9909311at2759"/>
<gene>
    <name evidence="4" type="ORF">GSI_15542</name>
</gene>
<evidence type="ECO:0000256" key="2">
    <source>
        <dbReference type="SAM" id="MobiDB-lite"/>
    </source>
</evidence>
<comment type="caution">
    <text evidence="4">The sequence shown here is derived from an EMBL/GenBank/DDBJ whole genome shotgun (WGS) entry which is preliminary data.</text>
</comment>
<dbReference type="Pfam" id="PF03221">
    <property type="entry name" value="HTH_Tnp_Tc5"/>
    <property type="match status" value="1"/>
</dbReference>
<feature type="domain" description="HTH CENPB-type" evidence="3">
    <location>
        <begin position="330"/>
        <end position="403"/>
    </location>
</feature>
<dbReference type="Gene3D" id="1.10.10.60">
    <property type="entry name" value="Homeodomain-like"/>
    <property type="match status" value="2"/>
</dbReference>
<organism evidence="4 5">
    <name type="scientific">Ganoderma sinense ZZ0214-1</name>
    <dbReference type="NCBI Taxonomy" id="1077348"/>
    <lineage>
        <taxon>Eukaryota</taxon>
        <taxon>Fungi</taxon>
        <taxon>Dikarya</taxon>
        <taxon>Basidiomycota</taxon>
        <taxon>Agaricomycotina</taxon>
        <taxon>Agaricomycetes</taxon>
        <taxon>Polyporales</taxon>
        <taxon>Polyporaceae</taxon>
        <taxon>Ganoderma</taxon>
    </lineage>
</organism>
<dbReference type="GO" id="GO:0003677">
    <property type="term" value="F:DNA binding"/>
    <property type="evidence" value="ECO:0007669"/>
    <property type="project" value="UniProtKB-KW"/>
</dbReference>
<dbReference type="PANTHER" id="PTHR19303:SF70">
    <property type="entry name" value="HTH CENPB-TYPE DOMAIN-CONTAINING PROTEIN"/>
    <property type="match status" value="1"/>
</dbReference>
<dbReference type="SUPFAM" id="SSF46689">
    <property type="entry name" value="Homeodomain-like"/>
    <property type="match status" value="2"/>
</dbReference>
<dbReference type="STRING" id="1077348.A0A2G8RMV1"/>
<evidence type="ECO:0000313" key="5">
    <source>
        <dbReference type="Proteomes" id="UP000230002"/>
    </source>
</evidence>
<feature type="region of interest" description="Disordered" evidence="2">
    <location>
        <begin position="90"/>
        <end position="125"/>
    </location>
</feature>
<feature type="compositionally biased region" description="Polar residues" evidence="2">
    <location>
        <begin position="184"/>
        <end position="203"/>
    </location>
</feature>